<organism evidence="1 2">
    <name type="scientific">Parathielavia appendiculata</name>
    <dbReference type="NCBI Taxonomy" id="2587402"/>
    <lineage>
        <taxon>Eukaryota</taxon>
        <taxon>Fungi</taxon>
        <taxon>Dikarya</taxon>
        <taxon>Ascomycota</taxon>
        <taxon>Pezizomycotina</taxon>
        <taxon>Sordariomycetes</taxon>
        <taxon>Sordariomycetidae</taxon>
        <taxon>Sordariales</taxon>
        <taxon>Chaetomiaceae</taxon>
        <taxon>Parathielavia</taxon>
    </lineage>
</organism>
<proteinExistence type="predicted"/>
<protein>
    <submittedName>
        <fullName evidence="1">Uncharacterized protein</fullName>
    </submittedName>
</protein>
<dbReference type="AlphaFoldDB" id="A0AAN6Z486"/>
<keyword evidence="2" id="KW-1185">Reference proteome</keyword>
<reference evidence="1" key="2">
    <citation type="submission" date="2023-05" db="EMBL/GenBank/DDBJ databases">
        <authorList>
            <consortium name="Lawrence Berkeley National Laboratory"/>
            <person name="Steindorff A."/>
            <person name="Hensen N."/>
            <person name="Bonometti L."/>
            <person name="Westerberg I."/>
            <person name="Brannstrom I.O."/>
            <person name="Guillou S."/>
            <person name="Cros-Aarteil S."/>
            <person name="Calhoun S."/>
            <person name="Haridas S."/>
            <person name="Kuo A."/>
            <person name="Mondo S."/>
            <person name="Pangilinan J."/>
            <person name="Riley R."/>
            <person name="Labutti K."/>
            <person name="Andreopoulos B."/>
            <person name="Lipzen A."/>
            <person name="Chen C."/>
            <person name="Yanf M."/>
            <person name="Daum C."/>
            <person name="Ng V."/>
            <person name="Clum A."/>
            <person name="Ohm R."/>
            <person name="Martin F."/>
            <person name="Silar P."/>
            <person name="Natvig D."/>
            <person name="Lalanne C."/>
            <person name="Gautier V."/>
            <person name="Ament-Velasquez S.L."/>
            <person name="Kruys A."/>
            <person name="Hutchinson M.I."/>
            <person name="Powell A.J."/>
            <person name="Barry K."/>
            <person name="Miller A.N."/>
            <person name="Grigoriev I.V."/>
            <person name="Debuchy R."/>
            <person name="Gladieux P."/>
            <person name="Thoren M.H."/>
            <person name="Johannesson H."/>
        </authorList>
    </citation>
    <scope>NUCLEOTIDE SEQUENCE</scope>
    <source>
        <strain evidence="1">CBS 731.68</strain>
    </source>
</reference>
<dbReference type="GeneID" id="87823917"/>
<sequence>MFIAMSVSGAIPRLSSIALSCLCPRSPRALFVGTSEAVVLKGHLARAPLPLRDSIHLTYYPSAYCSKHGLSSHLCSHLCCLYDASAAKQARPKTSRCGSHRHLPLRLGSVRSPPNRLAVYGCERVQTGTFLPFTQPAFIHDLYSRLLSPRDD</sequence>
<name>A0AAN6Z486_9PEZI</name>
<dbReference type="EMBL" id="MU853227">
    <property type="protein sequence ID" value="KAK4124402.1"/>
    <property type="molecule type" value="Genomic_DNA"/>
</dbReference>
<dbReference type="RefSeq" id="XP_062648173.1">
    <property type="nucleotide sequence ID" value="XM_062787147.1"/>
</dbReference>
<reference evidence="1" key="1">
    <citation type="journal article" date="2023" name="Mol. Phylogenet. Evol.">
        <title>Genome-scale phylogeny and comparative genomics of the fungal order Sordariales.</title>
        <authorList>
            <person name="Hensen N."/>
            <person name="Bonometti L."/>
            <person name="Westerberg I."/>
            <person name="Brannstrom I.O."/>
            <person name="Guillou S."/>
            <person name="Cros-Aarteil S."/>
            <person name="Calhoun S."/>
            <person name="Haridas S."/>
            <person name="Kuo A."/>
            <person name="Mondo S."/>
            <person name="Pangilinan J."/>
            <person name="Riley R."/>
            <person name="LaButti K."/>
            <person name="Andreopoulos B."/>
            <person name="Lipzen A."/>
            <person name="Chen C."/>
            <person name="Yan M."/>
            <person name="Daum C."/>
            <person name="Ng V."/>
            <person name="Clum A."/>
            <person name="Steindorff A."/>
            <person name="Ohm R.A."/>
            <person name="Martin F."/>
            <person name="Silar P."/>
            <person name="Natvig D.O."/>
            <person name="Lalanne C."/>
            <person name="Gautier V."/>
            <person name="Ament-Velasquez S.L."/>
            <person name="Kruys A."/>
            <person name="Hutchinson M.I."/>
            <person name="Powell A.J."/>
            <person name="Barry K."/>
            <person name="Miller A.N."/>
            <person name="Grigoriev I.V."/>
            <person name="Debuchy R."/>
            <person name="Gladieux P."/>
            <person name="Hiltunen Thoren M."/>
            <person name="Johannesson H."/>
        </authorList>
    </citation>
    <scope>NUCLEOTIDE SEQUENCE</scope>
    <source>
        <strain evidence="1">CBS 731.68</strain>
    </source>
</reference>
<gene>
    <name evidence="1" type="ORF">N657DRAFT_390230</name>
</gene>
<accession>A0AAN6Z486</accession>
<evidence type="ECO:0000313" key="2">
    <source>
        <dbReference type="Proteomes" id="UP001302602"/>
    </source>
</evidence>
<evidence type="ECO:0000313" key="1">
    <source>
        <dbReference type="EMBL" id="KAK4124402.1"/>
    </source>
</evidence>
<dbReference type="Proteomes" id="UP001302602">
    <property type="component" value="Unassembled WGS sequence"/>
</dbReference>
<comment type="caution">
    <text evidence="1">The sequence shown here is derived from an EMBL/GenBank/DDBJ whole genome shotgun (WGS) entry which is preliminary data.</text>
</comment>